<accession>A0AAE0DZ03</accession>
<dbReference type="EMBL" id="JANJYJ010000007">
    <property type="protein sequence ID" value="KAK3198011.1"/>
    <property type="molecule type" value="Genomic_DNA"/>
</dbReference>
<dbReference type="PROSITE" id="PS51375">
    <property type="entry name" value="PPR"/>
    <property type="match status" value="1"/>
</dbReference>
<dbReference type="InterPro" id="IPR011990">
    <property type="entry name" value="TPR-like_helical_dom_sf"/>
</dbReference>
<proteinExistence type="predicted"/>
<gene>
    <name evidence="4" type="ORF">Dsin_021426</name>
</gene>
<evidence type="ECO:0000256" key="3">
    <source>
        <dbReference type="SAM" id="SignalP"/>
    </source>
</evidence>
<evidence type="ECO:0008006" key="6">
    <source>
        <dbReference type="Google" id="ProtNLM"/>
    </source>
</evidence>
<dbReference type="InterPro" id="IPR002885">
    <property type="entry name" value="PPR_rpt"/>
</dbReference>
<dbReference type="Pfam" id="PF13041">
    <property type="entry name" value="PPR_2"/>
    <property type="match status" value="1"/>
</dbReference>
<protein>
    <recommendedName>
        <fullName evidence="6">Pentatricopeptide repeat-containing protein</fullName>
    </recommendedName>
</protein>
<dbReference type="FunFam" id="1.25.40.10:FF:000073">
    <property type="entry name" value="Pentatricopeptide repeat-containing protein chloroplastic"/>
    <property type="match status" value="1"/>
</dbReference>
<dbReference type="NCBIfam" id="TIGR00756">
    <property type="entry name" value="PPR"/>
    <property type="match status" value="1"/>
</dbReference>
<organism evidence="4 5">
    <name type="scientific">Dipteronia sinensis</name>
    <dbReference type="NCBI Taxonomy" id="43782"/>
    <lineage>
        <taxon>Eukaryota</taxon>
        <taxon>Viridiplantae</taxon>
        <taxon>Streptophyta</taxon>
        <taxon>Embryophyta</taxon>
        <taxon>Tracheophyta</taxon>
        <taxon>Spermatophyta</taxon>
        <taxon>Magnoliopsida</taxon>
        <taxon>eudicotyledons</taxon>
        <taxon>Gunneridae</taxon>
        <taxon>Pentapetalae</taxon>
        <taxon>rosids</taxon>
        <taxon>malvids</taxon>
        <taxon>Sapindales</taxon>
        <taxon>Sapindaceae</taxon>
        <taxon>Hippocastanoideae</taxon>
        <taxon>Acereae</taxon>
        <taxon>Dipteronia</taxon>
    </lineage>
</organism>
<name>A0AAE0DZ03_9ROSI</name>
<comment type="caution">
    <text evidence="4">The sequence shown here is derived from an EMBL/GenBank/DDBJ whole genome shotgun (WGS) entry which is preliminary data.</text>
</comment>
<evidence type="ECO:0000256" key="1">
    <source>
        <dbReference type="ARBA" id="ARBA00022737"/>
    </source>
</evidence>
<reference evidence="4" key="1">
    <citation type="journal article" date="2023" name="Plant J.">
        <title>Genome sequences and population genomics provide insights into the demographic history, inbreeding, and mutation load of two 'living fossil' tree species of Dipteronia.</title>
        <authorList>
            <person name="Feng Y."/>
            <person name="Comes H.P."/>
            <person name="Chen J."/>
            <person name="Zhu S."/>
            <person name="Lu R."/>
            <person name="Zhang X."/>
            <person name="Li P."/>
            <person name="Qiu J."/>
            <person name="Olsen K.M."/>
            <person name="Qiu Y."/>
        </authorList>
    </citation>
    <scope>NUCLEOTIDE SEQUENCE</scope>
    <source>
        <strain evidence="4">NBL</strain>
    </source>
</reference>
<dbReference type="GO" id="GO:0003723">
    <property type="term" value="F:RNA binding"/>
    <property type="evidence" value="ECO:0007669"/>
    <property type="project" value="InterPro"/>
</dbReference>
<sequence>MLLSHCILSTCTSVGALDLGEQIHAQVIKTGFQLNVYMCSVLTDMHAKLGKLSNAQGILRRFAQDDIVSWTAMVAGYVQHDMFAEALKTSEEMQIRGIQFDNIGFSSAISACAGIQALNQG</sequence>
<feature type="signal peptide" evidence="3">
    <location>
        <begin position="1"/>
        <end position="16"/>
    </location>
</feature>
<feature type="chain" id="PRO_5042218737" description="Pentatricopeptide repeat-containing protein" evidence="3">
    <location>
        <begin position="17"/>
        <end position="121"/>
    </location>
</feature>
<evidence type="ECO:0000256" key="2">
    <source>
        <dbReference type="PROSITE-ProRule" id="PRU00708"/>
    </source>
</evidence>
<evidence type="ECO:0000313" key="4">
    <source>
        <dbReference type="EMBL" id="KAK3198011.1"/>
    </source>
</evidence>
<dbReference type="PANTHER" id="PTHR47926:SF347">
    <property type="entry name" value="PENTATRICOPEPTIDE REPEAT-CONTAINING PROTEIN"/>
    <property type="match status" value="1"/>
</dbReference>
<dbReference type="Gene3D" id="1.25.40.10">
    <property type="entry name" value="Tetratricopeptide repeat domain"/>
    <property type="match status" value="1"/>
</dbReference>
<keyword evidence="1" id="KW-0677">Repeat</keyword>
<evidence type="ECO:0000313" key="5">
    <source>
        <dbReference type="Proteomes" id="UP001281410"/>
    </source>
</evidence>
<dbReference type="Proteomes" id="UP001281410">
    <property type="component" value="Unassembled WGS sequence"/>
</dbReference>
<keyword evidence="3" id="KW-0732">Signal</keyword>
<dbReference type="GO" id="GO:0009451">
    <property type="term" value="P:RNA modification"/>
    <property type="evidence" value="ECO:0007669"/>
    <property type="project" value="InterPro"/>
</dbReference>
<dbReference type="PANTHER" id="PTHR47926">
    <property type="entry name" value="PENTATRICOPEPTIDE REPEAT-CONTAINING PROTEIN"/>
    <property type="match status" value="1"/>
</dbReference>
<dbReference type="AlphaFoldDB" id="A0AAE0DZ03"/>
<feature type="repeat" description="PPR" evidence="2">
    <location>
        <begin position="66"/>
        <end position="100"/>
    </location>
</feature>
<keyword evidence="5" id="KW-1185">Reference proteome</keyword>
<dbReference type="InterPro" id="IPR046960">
    <property type="entry name" value="PPR_At4g14850-like_plant"/>
</dbReference>